<evidence type="ECO:0000313" key="2">
    <source>
        <dbReference type="EMBL" id="GBO44083.1"/>
    </source>
</evidence>
<dbReference type="Proteomes" id="UP000499080">
    <property type="component" value="Unassembled WGS sequence"/>
</dbReference>
<dbReference type="EMBL" id="BGPR01070693">
    <property type="protein sequence ID" value="GBO44083.1"/>
    <property type="molecule type" value="Genomic_DNA"/>
</dbReference>
<sequence length="99" mass="11490">MIYRSTGPIHDGSSVESGFEPGTLRLRGRDLTTRTPRHRSISMENDKNNIRVHFCFRKEAEPSWRFSTPRKFAKKTKGTKWCAYNGKVSNIQYSQKKVP</sequence>
<evidence type="ECO:0000256" key="1">
    <source>
        <dbReference type="SAM" id="MobiDB-lite"/>
    </source>
</evidence>
<organism evidence="2 3">
    <name type="scientific">Araneus ventricosus</name>
    <name type="common">Orbweaver spider</name>
    <name type="synonym">Epeira ventricosa</name>
    <dbReference type="NCBI Taxonomy" id="182803"/>
    <lineage>
        <taxon>Eukaryota</taxon>
        <taxon>Metazoa</taxon>
        <taxon>Ecdysozoa</taxon>
        <taxon>Arthropoda</taxon>
        <taxon>Chelicerata</taxon>
        <taxon>Arachnida</taxon>
        <taxon>Araneae</taxon>
        <taxon>Araneomorphae</taxon>
        <taxon>Entelegynae</taxon>
        <taxon>Araneoidea</taxon>
        <taxon>Araneidae</taxon>
        <taxon>Araneus</taxon>
    </lineage>
</organism>
<evidence type="ECO:0000313" key="3">
    <source>
        <dbReference type="Proteomes" id="UP000499080"/>
    </source>
</evidence>
<proteinExistence type="predicted"/>
<protein>
    <submittedName>
        <fullName evidence="2">Uncharacterized protein</fullName>
    </submittedName>
</protein>
<reference evidence="2 3" key="1">
    <citation type="journal article" date="2019" name="Sci. Rep.">
        <title>Orb-weaving spider Araneus ventricosus genome elucidates the spidroin gene catalogue.</title>
        <authorList>
            <person name="Kono N."/>
            <person name="Nakamura H."/>
            <person name="Ohtoshi R."/>
            <person name="Moran D.A.P."/>
            <person name="Shinohara A."/>
            <person name="Yoshida Y."/>
            <person name="Fujiwara M."/>
            <person name="Mori M."/>
            <person name="Tomita M."/>
            <person name="Arakawa K."/>
        </authorList>
    </citation>
    <scope>NUCLEOTIDE SEQUENCE [LARGE SCALE GENOMIC DNA]</scope>
</reference>
<keyword evidence="3" id="KW-1185">Reference proteome</keyword>
<accession>A0A4Y2X3I5</accession>
<dbReference type="AlphaFoldDB" id="A0A4Y2X3I5"/>
<name>A0A4Y2X3I5_ARAVE</name>
<feature type="region of interest" description="Disordered" evidence="1">
    <location>
        <begin position="1"/>
        <end position="25"/>
    </location>
</feature>
<gene>
    <name evidence="2" type="ORF">AVEN_113708_1</name>
</gene>
<comment type="caution">
    <text evidence="2">The sequence shown here is derived from an EMBL/GenBank/DDBJ whole genome shotgun (WGS) entry which is preliminary data.</text>
</comment>